<protein>
    <submittedName>
        <fullName evidence="2">HTH_XRE domain containing protein</fullName>
    </submittedName>
</protein>
<dbReference type="InterPro" id="IPR010982">
    <property type="entry name" value="Lambda_DNA-bd_dom_sf"/>
</dbReference>
<proteinExistence type="predicted"/>
<gene>
    <name evidence="2" type="ORF">UFOVP1454_37</name>
</gene>
<dbReference type="Pfam" id="PF01381">
    <property type="entry name" value="HTH_3"/>
    <property type="match status" value="1"/>
</dbReference>
<reference evidence="2" key="1">
    <citation type="submission" date="2020-05" db="EMBL/GenBank/DDBJ databases">
        <authorList>
            <person name="Chiriac C."/>
            <person name="Salcher M."/>
            <person name="Ghai R."/>
            <person name="Kavagutti S V."/>
        </authorList>
    </citation>
    <scope>NUCLEOTIDE SEQUENCE</scope>
</reference>
<dbReference type="Gene3D" id="1.10.260.40">
    <property type="entry name" value="lambda repressor-like DNA-binding domains"/>
    <property type="match status" value="1"/>
</dbReference>
<sequence length="134" mass="15469">MKELIQIRQSKKITLGKISKETGIGAPYLSLLFSGKIAHPKMEMLEKISTALGCVATLSITENNPKEPPETVTQENAPVLPPYFQSWEEYNNYQFILNKPTYYKGEFNDLEEEMVFKLNKLKDKIKSRRELLNQ</sequence>
<dbReference type="PROSITE" id="PS50943">
    <property type="entry name" value="HTH_CROC1"/>
    <property type="match status" value="1"/>
</dbReference>
<accession>A0A6J5SID9</accession>
<dbReference type="SMART" id="SM00530">
    <property type="entry name" value="HTH_XRE"/>
    <property type="match status" value="1"/>
</dbReference>
<dbReference type="InterPro" id="IPR001387">
    <property type="entry name" value="Cro/C1-type_HTH"/>
</dbReference>
<evidence type="ECO:0000259" key="1">
    <source>
        <dbReference type="PROSITE" id="PS50943"/>
    </source>
</evidence>
<name>A0A6J5SID9_9CAUD</name>
<organism evidence="2">
    <name type="scientific">uncultured Caudovirales phage</name>
    <dbReference type="NCBI Taxonomy" id="2100421"/>
    <lineage>
        <taxon>Viruses</taxon>
        <taxon>Duplodnaviria</taxon>
        <taxon>Heunggongvirae</taxon>
        <taxon>Uroviricota</taxon>
        <taxon>Caudoviricetes</taxon>
        <taxon>Peduoviridae</taxon>
        <taxon>Maltschvirus</taxon>
        <taxon>Maltschvirus maltsch</taxon>
    </lineage>
</organism>
<evidence type="ECO:0000313" key="2">
    <source>
        <dbReference type="EMBL" id="CAB4214367.1"/>
    </source>
</evidence>
<dbReference type="CDD" id="cd00093">
    <property type="entry name" value="HTH_XRE"/>
    <property type="match status" value="1"/>
</dbReference>
<dbReference type="EMBL" id="LR797414">
    <property type="protein sequence ID" value="CAB4214367.1"/>
    <property type="molecule type" value="Genomic_DNA"/>
</dbReference>
<feature type="domain" description="HTH cro/C1-type" evidence="1">
    <location>
        <begin position="4"/>
        <end position="58"/>
    </location>
</feature>
<dbReference type="GO" id="GO:0003677">
    <property type="term" value="F:DNA binding"/>
    <property type="evidence" value="ECO:0007669"/>
    <property type="project" value="InterPro"/>
</dbReference>
<dbReference type="SUPFAM" id="SSF47413">
    <property type="entry name" value="lambda repressor-like DNA-binding domains"/>
    <property type="match status" value="1"/>
</dbReference>